<gene>
    <name evidence="6" type="primary">RPF2</name>
    <name evidence="6" type="ORF">F1559_000679</name>
</gene>
<evidence type="ECO:0000259" key="5">
    <source>
        <dbReference type="PROSITE" id="PS50833"/>
    </source>
</evidence>
<dbReference type="InterPro" id="IPR039770">
    <property type="entry name" value="Rpf2"/>
</dbReference>
<dbReference type="SMART" id="SM00879">
    <property type="entry name" value="Brix"/>
    <property type="match status" value="1"/>
</dbReference>
<sequence length="284" mass="31581">MITNSSSASRFPRSSSWRSFRQRRTGALVSGAALPSTRSRRRTFETVSLQSNRYAFATVTMESKHKGRTKAGKRALERRAPKLEENPKRLLVLRASKTSQTAVDGVRALACMKKPLVTVLNKRNEIRPFEVGGEASLEFLLQKSDCSLFVLATHQKKRPHGLILGRSYDSRVLDMIEVGIESLETKDQVRAAVKPMASVGTKPCLCFLGDAWSAEPHGQRLRNFFLDFFRAYDLSAVNLAGIDRAIVLVAVAMPETAFDTDRLEHVRQPSDSSSSLYTAFEAAT</sequence>
<evidence type="ECO:0000313" key="7">
    <source>
        <dbReference type="Proteomes" id="UP000530660"/>
    </source>
</evidence>
<dbReference type="PANTHER" id="PTHR12728:SF0">
    <property type="entry name" value="RIBOSOME PRODUCTION FACTOR 2 HOMOLOG"/>
    <property type="match status" value="1"/>
</dbReference>
<dbReference type="GO" id="GO:0005730">
    <property type="term" value="C:nucleolus"/>
    <property type="evidence" value="ECO:0007669"/>
    <property type="project" value="UniProtKB-SubCell"/>
</dbReference>
<organism evidence="6 7">
    <name type="scientific">Cyanidiococcus yangmingshanensis</name>
    <dbReference type="NCBI Taxonomy" id="2690220"/>
    <lineage>
        <taxon>Eukaryota</taxon>
        <taxon>Rhodophyta</taxon>
        <taxon>Bangiophyceae</taxon>
        <taxon>Cyanidiales</taxon>
        <taxon>Cyanidiaceae</taxon>
        <taxon>Cyanidiococcus</taxon>
    </lineage>
</organism>
<keyword evidence="7" id="KW-1185">Reference proteome</keyword>
<reference evidence="6 7" key="1">
    <citation type="journal article" date="2020" name="J. Phycol.">
        <title>Comparative genome analysis reveals Cyanidiococcus gen. nov., a new extremophilic red algal genus sister to Cyanidioschyzon (Cyanidioschyzonaceae, Rhodophyta).</title>
        <authorList>
            <person name="Liu S.-L."/>
            <person name="Chiang Y.-R."/>
            <person name="Yoon H.S."/>
            <person name="Fu H.-Y."/>
        </authorList>
    </citation>
    <scope>NUCLEOTIDE SEQUENCE [LARGE SCALE GENOMIC DNA]</scope>
    <source>
        <strain evidence="6 7">THAL066</strain>
    </source>
</reference>
<keyword evidence="3 4" id="KW-0539">Nucleus</keyword>
<evidence type="ECO:0000256" key="1">
    <source>
        <dbReference type="ARBA" id="ARBA00004604"/>
    </source>
</evidence>
<feature type="domain" description="Brix" evidence="5">
    <location>
        <begin position="88"/>
        <end position="284"/>
    </location>
</feature>
<evidence type="ECO:0000256" key="4">
    <source>
        <dbReference type="RuleBase" id="RU367086"/>
    </source>
</evidence>
<name>A0A7J7INP1_9RHOD</name>
<accession>A0A7J7INP1</accession>
<evidence type="ECO:0000313" key="6">
    <source>
        <dbReference type="EMBL" id="KAF6004736.1"/>
    </source>
</evidence>
<dbReference type="AlphaFoldDB" id="A0A7J7INP1"/>
<proteinExistence type="inferred from homology"/>
<dbReference type="GO" id="GO:0000027">
    <property type="term" value="P:ribosomal large subunit assembly"/>
    <property type="evidence" value="ECO:0007669"/>
    <property type="project" value="InterPro"/>
</dbReference>
<dbReference type="InterPro" id="IPR007109">
    <property type="entry name" value="Brix"/>
</dbReference>
<dbReference type="Pfam" id="PF04427">
    <property type="entry name" value="Brix"/>
    <property type="match status" value="1"/>
</dbReference>
<dbReference type="Proteomes" id="UP000530660">
    <property type="component" value="Unassembled WGS sequence"/>
</dbReference>
<dbReference type="OrthoDB" id="407658at2759"/>
<dbReference type="EMBL" id="VWRR01000002">
    <property type="protein sequence ID" value="KAF6004736.1"/>
    <property type="molecule type" value="Genomic_DNA"/>
</dbReference>
<dbReference type="GO" id="GO:0019843">
    <property type="term" value="F:rRNA binding"/>
    <property type="evidence" value="ECO:0007669"/>
    <property type="project" value="UniProtKB-UniRule"/>
</dbReference>
<comment type="similarity">
    <text evidence="2 4">Belongs to the RPF2 family.</text>
</comment>
<evidence type="ECO:0000256" key="2">
    <source>
        <dbReference type="ARBA" id="ARBA00010782"/>
    </source>
</evidence>
<comment type="subcellular location">
    <subcellularLocation>
        <location evidence="1 4">Nucleus</location>
        <location evidence="1 4">Nucleolus</location>
    </subcellularLocation>
</comment>
<evidence type="ECO:0000256" key="3">
    <source>
        <dbReference type="ARBA" id="ARBA00023242"/>
    </source>
</evidence>
<dbReference type="GO" id="GO:0000463">
    <property type="term" value="P:maturation of LSU-rRNA from tricistronic rRNA transcript (SSU-rRNA, 5.8S rRNA, LSU-rRNA)"/>
    <property type="evidence" value="ECO:0007669"/>
    <property type="project" value="TreeGrafter"/>
</dbReference>
<comment type="caution">
    <text evidence="6">The sequence shown here is derived from an EMBL/GenBank/DDBJ whole genome shotgun (WGS) entry which is preliminary data.</text>
</comment>
<dbReference type="PROSITE" id="PS50833">
    <property type="entry name" value="BRIX"/>
    <property type="match status" value="1"/>
</dbReference>
<protein>
    <recommendedName>
        <fullName evidence="4">Ribosome production factor 2 homolog</fullName>
    </recommendedName>
    <alternativeName>
        <fullName evidence="4">Ribosome biogenesis protein RPF2 homolog</fullName>
    </alternativeName>
</protein>
<dbReference type="PANTHER" id="PTHR12728">
    <property type="entry name" value="BRIX DOMAIN CONTAINING PROTEIN"/>
    <property type="match status" value="1"/>
</dbReference>